<protein>
    <submittedName>
        <fullName evidence="1">Uncharacterized protein</fullName>
    </submittedName>
</protein>
<organism evidence="1 2">
    <name type="scientific">Meloidogyne enterolobii</name>
    <name type="common">Root-knot nematode worm</name>
    <name type="synonym">Meloidogyne mayaguensis</name>
    <dbReference type="NCBI Taxonomy" id="390850"/>
    <lineage>
        <taxon>Eukaryota</taxon>
        <taxon>Metazoa</taxon>
        <taxon>Ecdysozoa</taxon>
        <taxon>Nematoda</taxon>
        <taxon>Chromadorea</taxon>
        <taxon>Rhabditida</taxon>
        <taxon>Tylenchina</taxon>
        <taxon>Tylenchomorpha</taxon>
        <taxon>Tylenchoidea</taxon>
        <taxon>Meloidogynidae</taxon>
        <taxon>Meloidogyninae</taxon>
        <taxon>Meloidogyne</taxon>
    </lineage>
</organism>
<reference evidence="1" key="1">
    <citation type="submission" date="2023-11" db="EMBL/GenBank/DDBJ databases">
        <authorList>
            <person name="Poullet M."/>
        </authorList>
    </citation>
    <scope>NUCLEOTIDE SEQUENCE</scope>
    <source>
        <strain evidence="1">E1834</strain>
    </source>
</reference>
<accession>A0ACB0ZKE9</accession>
<dbReference type="Proteomes" id="UP001497535">
    <property type="component" value="Unassembled WGS sequence"/>
</dbReference>
<sequence>MSSISPPQNHPSSSPLYSPQTEEAFGKKEELSTKSVSKNLKNKTKINKINLNNKIINKPAFVASTLAQRQILPQSAPCRQRYNAAFNV</sequence>
<evidence type="ECO:0000313" key="2">
    <source>
        <dbReference type="Proteomes" id="UP001497535"/>
    </source>
</evidence>
<gene>
    <name evidence="1" type="ORF">MENTE1834_LOCUS26469</name>
</gene>
<keyword evidence="2" id="KW-1185">Reference proteome</keyword>
<proteinExistence type="predicted"/>
<dbReference type="EMBL" id="CAVMJV010000038">
    <property type="protein sequence ID" value="CAK5079363.1"/>
    <property type="molecule type" value="Genomic_DNA"/>
</dbReference>
<comment type="caution">
    <text evidence="1">The sequence shown here is derived from an EMBL/GenBank/DDBJ whole genome shotgun (WGS) entry which is preliminary data.</text>
</comment>
<name>A0ACB0ZKE9_MELEN</name>
<evidence type="ECO:0000313" key="1">
    <source>
        <dbReference type="EMBL" id="CAK5079363.1"/>
    </source>
</evidence>